<organism evidence="6 7">
    <name type="scientific">Sodiomyces alkalinus (strain CBS 110278 / VKM F-3762 / F11)</name>
    <name type="common">Alkaliphilic filamentous fungus</name>
    <dbReference type="NCBI Taxonomy" id="1314773"/>
    <lineage>
        <taxon>Eukaryota</taxon>
        <taxon>Fungi</taxon>
        <taxon>Dikarya</taxon>
        <taxon>Ascomycota</taxon>
        <taxon>Pezizomycotina</taxon>
        <taxon>Sordariomycetes</taxon>
        <taxon>Hypocreomycetidae</taxon>
        <taxon>Glomerellales</taxon>
        <taxon>Plectosphaerellaceae</taxon>
        <taxon>Sodiomyces</taxon>
    </lineage>
</organism>
<evidence type="ECO:0000313" key="6">
    <source>
        <dbReference type="EMBL" id="ROT39532.1"/>
    </source>
</evidence>
<evidence type="ECO:0000259" key="5">
    <source>
        <dbReference type="Pfam" id="PF01765"/>
    </source>
</evidence>
<dbReference type="Pfam" id="PF01765">
    <property type="entry name" value="RRF"/>
    <property type="match status" value="1"/>
</dbReference>
<evidence type="ECO:0000256" key="4">
    <source>
        <dbReference type="SAM" id="MobiDB-lite"/>
    </source>
</evidence>
<feature type="compositionally biased region" description="Low complexity" evidence="4">
    <location>
        <begin position="31"/>
        <end position="50"/>
    </location>
</feature>
<dbReference type="RefSeq" id="XP_028467338.1">
    <property type="nucleotide sequence ID" value="XM_028609771.1"/>
</dbReference>
<name>A0A3N2PYH5_SODAK</name>
<dbReference type="Gene3D" id="3.30.1360.40">
    <property type="match status" value="1"/>
</dbReference>
<evidence type="ECO:0000256" key="2">
    <source>
        <dbReference type="ARBA" id="ARBA00022917"/>
    </source>
</evidence>
<dbReference type="PANTHER" id="PTHR20982">
    <property type="entry name" value="RIBOSOME RECYCLING FACTOR"/>
    <property type="match status" value="1"/>
</dbReference>
<dbReference type="PANTHER" id="PTHR20982:SF3">
    <property type="entry name" value="MITOCHONDRIAL RIBOSOME RECYCLING FACTOR PSEUDO 1"/>
    <property type="match status" value="1"/>
</dbReference>
<proteinExistence type="inferred from homology"/>
<feature type="compositionally biased region" description="Basic and acidic residues" evidence="4">
    <location>
        <begin position="87"/>
        <end position="98"/>
    </location>
</feature>
<feature type="region of interest" description="Disordered" evidence="4">
    <location>
        <begin position="31"/>
        <end position="107"/>
    </location>
</feature>
<dbReference type="GeneID" id="39578249"/>
<dbReference type="InterPro" id="IPR036191">
    <property type="entry name" value="RRF_sf"/>
</dbReference>
<dbReference type="Proteomes" id="UP000272025">
    <property type="component" value="Unassembled WGS sequence"/>
</dbReference>
<sequence>MTTIRAARLTFPRANGLVEAATRRYVAQAASSSPALLLSSRPRRAPSSPATTALTPSRPFRTSPSLQKKLKAKKMAEQEAHNPNSVTHHDDPAEDAKHPKPNPADLLDLTDLTTRWSALDAHYRDALKKLSTGGRFNPDVIGALPVTPDPKHDPGQRYPLRELAQVVPRQGRIVSLLVHDKAHVRPIVDAVQASPDFNQQPQRSPDNDLELTLTVEPERREDLAARAHALTHIWRDRVRQATEKRRKVHAKWLVQKEVVPDLKRRADAEVLKVQTKVLGGIDTLEKETLARLK</sequence>
<feature type="domain" description="Ribosome recycling factor" evidence="5">
    <location>
        <begin position="125"/>
        <end position="288"/>
    </location>
</feature>
<dbReference type="OrthoDB" id="4835072at2759"/>
<comment type="similarity">
    <text evidence="1">Belongs to the RRF family.</text>
</comment>
<evidence type="ECO:0000256" key="1">
    <source>
        <dbReference type="ARBA" id="ARBA00005912"/>
    </source>
</evidence>
<dbReference type="STRING" id="1314773.A0A3N2PYH5"/>
<dbReference type="InterPro" id="IPR023584">
    <property type="entry name" value="Ribosome_recyc_fac_dom"/>
</dbReference>
<evidence type="ECO:0000256" key="3">
    <source>
        <dbReference type="ARBA" id="ARBA00024909"/>
    </source>
</evidence>
<reference evidence="6 7" key="1">
    <citation type="journal article" date="2018" name="Mol. Ecol.">
        <title>The obligate alkalophilic soda-lake fungus Sodiomyces alkalinus has shifted to a protein diet.</title>
        <authorList>
            <person name="Grum-Grzhimaylo A.A."/>
            <person name="Falkoski D.L."/>
            <person name="van den Heuvel J."/>
            <person name="Valero-Jimenez C.A."/>
            <person name="Min B."/>
            <person name="Choi I.G."/>
            <person name="Lipzen A."/>
            <person name="Daum C.G."/>
            <person name="Aanen D.K."/>
            <person name="Tsang A."/>
            <person name="Henrissat B."/>
            <person name="Bilanenko E.N."/>
            <person name="de Vries R.P."/>
            <person name="van Kan J.A.L."/>
            <person name="Grigoriev I.V."/>
            <person name="Debets A.J.M."/>
        </authorList>
    </citation>
    <scope>NUCLEOTIDE SEQUENCE [LARGE SCALE GENOMIC DNA]</scope>
    <source>
        <strain evidence="6 7">F11</strain>
    </source>
</reference>
<dbReference type="EMBL" id="ML119053">
    <property type="protein sequence ID" value="ROT39532.1"/>
    <property type="molecule type" value="Genomic_DNA"/>
</dbReference>
<keyword evidence="7" id="KW-1185">Reference proteome</keyword>
<dbReference type="SUPFAM" id="SSF55194">
    <property type="entry name" value="Ribosome recycling factor, RRF"/>
    <property type="match status" value="1"/>
</dbReference>
<comment type="function">
    <text evidence="3">Necessary for protein synthesis in mitochondria. Functions as a ribosome recycling factor in mitochondria.</text>
</comment>
<dbReference type="GO" id="GO:0043023">
    <property type="term" value="F:ribosomal large subunit binding"/>
    <property type="evidence" value="ECO:0007669"/>
    <property type="project" value="TreeGrafter"/>
</dbReference>
<accession>A0A3N2PYH5</accession>
<gene>
    <name evidence="6" type="ORF">SODALDRAFT_322916</name>
</gene>
<feature type="compositionally biased region" description="Polar residues" evidence="4">
    <location>
        <begin position="51"/>
        <end position="66"/>
    </location>
</feature>
<dbReference type="GO" id="GO:0006412">
    <property type="term" value="P:translation"/>
    <property type="evidence" value="ECO:0007669"/>
    <property type="project" value="UniProtKB-KW"/>
</dbReference>
<evidence type="ECO:0000313" key="7">
    <source>
        <dbReference type="Proteomes" id="UP000272025"/>
    </source>
</evidence>
<protein>
    <submittedName>
        <fullName evidence="6">Ribosome recycling factor</fullName>
    </submittedName>
</protein>
<dbReference type="GO" id="GO:0005739">
    <property type="term" value="C:mitochondrion"/>
    <property type="evidence" value="ECO:0007669"/>
    <property type="project" value="TreeGrafter"/>
</dbReference>
<dbReference type="Gene3D" id="1.10.132.20">
    <property type="entry name" value="Ribosome-recycling factor"/>
    <property type="match status" value="1"/>
</dbReference>
<dbReference type="InterPro" id="IPR002661">
    <property type="entry name" value="Ribosome_recyc_fac"/>
</dbReference>
<dbReference type="AlphaFoldDB" id="A0A3N2PYH5"/>
<keyword evidence="2" id="KW-0648">Protein biosynthesis</keyword>